<feature type="domain" description="VOC" evidence="9">
    <location>
        <begin position="6"/>
        <end position="124"/>
    </location>
</feature>
<evidence type="ECO:0000256" key="4">
    <source>
        <dbReference type="ARBA" id="ARBA00022797"/>
    </source>
</evidence>
<comment type="cofactor">
    <cofactor evidence="1 8">
        <name>Fe(2+)</name>
        <dbReference type="ChEBI" id="CHEBI:29033"/>
    </cofactor>
</comment>
<comment type="caution">
    <text evidence="10">The sequence shown here is derived from an EMBL/GenBank/DDBJ whole genome shotgun (WGS) entry which is preliminary data.</text>
</comment>
<dbReference type="PROSITE" id="PS00082">
    <property type="entry name" value="EXTRADIOL_DIOXYGENAS"/>
    <property type="match status" value="1"/>
</dbReference>
<evidence type="ECO:0000256" key="2">
    <source>
        <dbReference type="ARBA" id="ARBA00008784"/>
    </source>
</evidence>
<dbReference type="GO" id="GO:0051213">
    <property type="term" value="F:dioxygenase activity"/>
    <property type="evidence" value="ECO:0007669"/>
    <property type="project" value="UniProtKB-KW"/>
</dbReference>
<dbReference type="PROSITE" id="PS51819">
    <property type="entry name" value="VOC"/>
    <property type="match status" value="1"/>
</dbReference>
<evidence type="ECO:0000256" key="1">
    <source>
        <dbReference type="ARBA" id="ARBA00001954"/>
    </source>
</evidence>
<evidence type="ECO:0000313" key="10">
    <source>
        <dbReference type="EMBL" id="ETX07153.1"/>
    </source>
</evidence>
<keyword evidence="3" id="KW-0479">Metal-binding</keyword>
<proteinExistence type="inferred from homology"/>
<evidence type="ECO:0000256" key="7">
    <source>
        <dbReference type="ARBA" id="ARBA00023004"/>
    </source>
</evidence>
<dbReference type="GO" id="GO:0008198">
    <property type="term" value="F:ferrous iron binding"/>
    <property type="evidence" value="ECO:0007669"/>
    <property type="project" value="InterPro"/>
</dbReference>
<keyword evidence="5 8" id="KW-0223">Dioxygenase</keyword>
<dbReference type="SUPFAM" id="SSF54593">
    <property type="entry name" value="Glyoxalase/Bleomycin resistance protein/Dihydroxybiphenyl dioxygenase"/>
    <property type="match status" value="1"/>
</dbReference>
<dbReference type="Gene3D" id="3.10.180.10">
    <property type="entry name" value="2,3-Dihydroxybiphenyl 1,2-Dioxygenase, domain 1"/>
    <property type="match status" value="1"/>
</dbReference>
<dbReference type="EMBL" id="AZHX01000517">
    <property type="protein sequence ID" value="ETX07153.1"/>
    <property type="molecule type" value="Genomic_DNA"/>
</dbReference>
<dbReference type="InterPro" id="IPR000486">
    <property type="entry name" value="Xdiol_ring_cleave_dOase_1/2"/>
</dbReference>
<dbReference type="Proteomes" id="UP000019140">
    <property type="component" value="Unassembled WGS sequence"/>
</dbReference>
<dbReference type="PANTHER" id="PTHR43279:SF1">
    <property type="entry name" value="CATECHOL-2,3-DIOXYGENASE"/>
    <property type="match status" value="1"/>
</dbReference>
<dbReference type="HOGENOM" id="CLU_046006_19_0_7"/>
<dbReference type="PANTHER" id="PTHR43279">
    <property type="entry name" value="CATECHOL-2,3-DIOXYGENASE"/>
    <property type="match status" value="1"/>
</dbReference>
<organism evidence="10 11">
    <name type="scientific">Candidatus Entotheonella gemina</name>
    <dbReference type="NCBI Taxonomy" id="1429439"/>
    <lineage>
        <taxon>Bacteria</taxon>
        <taxon>Pseudomonadati</taxon>
        <taxon>Nitrospinota/Tectimicrobiota group</taxon>
        <taxon>Candidatus Tectimicrobiota</taxon>
        <taxon>Candidatus Entotheonellia</taxon>
        <taxon>Candidatus Entotheonellales</taxon>
        <taxon>Candidatus Entotheonellaceae</taxon>
        <taxon>Candidatus Entotheonella</taxon>
    </lineage>
</organism>
<evidence type="ECO:0000259" key="9">
    <source>
        <dbReference type="PROSITE" id="PS51819"/>
    </source>
</evidence>
<keyword evidence="7 8" id="KW-0408">Iron</keyword>
<accession>W4MAB9</accession>
<dbReference type="Pfam" id="PF00903">
    <property type="entry name" value="Glyoxalase"/>
    <property type="match status" value="1"/>
</dbReference>
<evidence type="ECO:0000256" key="6">
    <source>
        <dbReference type="ARBA" id="ARBA00023002"/>
    </source>
</evidence>
<name>W4MAB9_9BACT</name>
<reference evidence="10 11" key="1">
    <citation type="journal article" date="2014" name="Nature">
        <title>An environmental bacterial taxon with a large and distinct metabolic repertoire.</title>
        <authorList>
            <person name="Wilson M.C."/>
            <person name="Mori T."/>
            <person name="Ruckert C."/>
            <person name="Uria A.R."/>
            <person name="Helf M.J."/>
            <person name="Takada K."/>
            <person name="Gernert C."/>
            <person name="Steffens U.A."/>
            <person name="Heycke N."/>
            <person name="Schmitt S."/>
            <person name="Rinke C."/>
            <person name="Helfrich E.J."/>
            <person name="Brachmann A.O."/>
            <person name="Gurgui C."/>
            <person name="Wakimoto T."/>
            <person name="Kracht M."/>
            <person name="Crusemann M."/>
            <person name="Hentschel U."/>
            <person name="Abe I."/>
            <person name="Matsunaga S."/>
            <person name="Kalinowski J."/>
            <person name="Takeyama H."/>
            <person name="Piel J."/>
        </authorList>
    </citation>
    <scope>NUCLEOTIDE SEQUENCE [LARGE SCALE GENOMIC DNA]</scope>
    <source>
        <strain evidence="11">TSY2</strain>
    </source>
</reference>
<protein>
    <recommendedName>
        <fullName evidence="9">VOC domain-containing protein</fullName>
    </recommendedName>
</protein>
<dbReference type="InterPro" id="IPR029068">
    <property type="entry name" value="Glyas_Bleomycin-R_OHBP_Dase"/>
</dbReference>
<evidence type="ECO:0000256" key="3">
    <source>
        <dbReference type="ARBA" id="ARBA00022723"/>
    </source>
</evidence>
<keyword evidence="6 8" id="KW-0560">Oxidoreductase</keyword>
<comment type="similarity">
    <text evidence="2 8">Belongs to the extradiol ring-cleavage dioxygenase family.</text>
</comment>
<sequence>MVRPKRIGHLVLNVKDVEVSEKFYTEILGFEVSVKRPFGTFLTCGKIHHDLALFQAPEDAQPVTEGRLGLNHFAVQVEDLDELKEVYQNLKAHGVTIDRLVDHKMTQSVYFFDPDGNRIEFFFNSTDTPEEGLALMRAPGRKNEALVLEDVPVA</sequence>
<keyword evidence="4 8" id="KW-0058">Aromatic hydrocarbons catabolism</keyword>
<keyword evidence="11" id="KW-1185">Reference proteome</keyword>
<evidence type="ECO:0000313" key="11">
    <source>
        <dbReference type="Proteomes" id="UP000019140"/>
    </source>
</evidence>
<evidence type="ECO:0000256" key="8">
    <source>
        <dbReference type="RuleBase" id="RU000683"/>
    </source>
</evidence>
<evidence type="ECO:0000256" key="5">
    <source>
        <dbReference type="ARBA" id="ARBA00022964"/>
    </source>
</evidence>
<gene>
    <name evidence="10" type="ORF">ETSY2_12860</name>
</gene>
<dbReference type="InterPro" id="IPR004360">
    <property type="entry name" value="Glyas_Fos-R_dOase_dom"/>
</dbReference>
<dbReference type="InterPro" id="IPR037523">
    <property type="entry name" value="VOC_core"/>
</dbReference>
<dbReference type="AlphaFoldDB" id="W4MAB9"/>